<dbReference type="GO" id="GO:0015098">
    <property type="term" value="F:molybdate ion transmembrane transporter activity"/>
    <property type="evidence" value="ECO:0007669"/>
    <property type="project" value="UniProtKB-UniRule"/>
</dbReference>
<feature type="domain" description="ABC transmembrane type-1" evidence="11">
    <location>
        <begin position="58"/>
        <end position="261"/>
    </location>
</feature>
<dbReference type="OrthoDB" id="9774448at2"/>
<dbReference type="PANTHER" id="PTHR30183">
    <property type="entry name" value="MOLYBDENUM TRANSPORT SYSTEM PERMEASE PROTEIN MODB"/>
    <property type="match status" value="1"/>
</dbReference>
<dbReference type="InterPro" id="IPR035906">
    <property type="entry name" value="MetI-like_sf"/>
</dbReference>
<comment type="similarity">
    <text evidence="2 10">Belongs to the binding-protein-dependent transport system permease family. CysTW subfamily.</text>
</comment>
<evidence type="ECO:0000313" key="13">
    <source>
        <dbReference type="Proteomes" id="UP000307768"/>
    </source>
</evidence>
<accession>A0A5Q6RXA2</accession>
<dbReference type="CDD" id="cd06261">
    <property type="entry name" value="TM_PBP2"/>
    <property type="match status" value="1"/>
</dbReference>
<comment type="subcellular location">
    <subcellularLocation>
        <location evidence="1 9">Cell membrane</location>
        <topology evidence="1 9">Multi-pass membrane protein</topology>
    </subcellularLocation>
</comment>
<feature type="transmembrane region" description="Helical" evidence="9">
    <location>
        <begin position="137"/>
        <end position="162"/>
    </location>
</feature>
<evidence type="ECO:0000256" key="6">
    <source>
        <dbReference type="ARBA" id="ARBA00022692"/>
    </source>
</evidence>
<keyword evidence="5 10" id="KW-0500">Molybdenum</keyword>
<evidence type="ECO:0000256" key="1">
    <source>
        <dbReference type="ARBA" id="ARBA00004651"/>
    </source>
</evidence>
<dbReference type="Pfam" id="PF00528">
    <property type="entry name" value="BPD_transp_1"/>
    <property type="match status" value="1"/>
</dbReference>
<keyword evidence="4 10" id="KW-1003">Cell membrane</keyword>
<dbReference type="InterPro" id="IPR006469">
    <property type="entry name" value="NifC_ABC_porter"/>
</dbReference>
<dbReference type="NCBIfam" id="TIGR02141">
    <property type="entry name" value="modB_ABC"/>
    <property type="match status" value="1"/>
</dbReference>
<feature type="transmembrane region" description="Helical" evidence="9">
    <location>
        <begin position="58"/>
        <end position="84"/>
    </location>
</feature>
<feature type="transmembrane region" description="Helical" evidence="9">
    <location>
        <begin position="243"/>
        <end position="263"/>
    </location>
</feature>
<evidence type="ECO:0000256" key="10">
    <source>
        <dbReference type="RuleBase" id="RU365097"/>
    </source>
</evidence>
<sequence length="279" mass="29367">MNGTVRDRPALGRTPVALVVPSAIGLLLLLVPLAALLVRAPWSTFLDRVRDPAILDALRLSLLTSTVATLLCLVLGVPLAWLLARTTFRGMGLVRALVSVPLVLPPVVGGVALLMAFGRRGVVGQWLDEAFGVTIPFTTAAVVLAQTFVAMPFLVMSVEGALRTADPRYDEVAATLGARRLVTFWRVTLPLAGPGIAAGAALAWARALGEFGATITFAGSVPGVTRTMPLQIYNAMQTDTDTAIMLSVILLAISVAVLVALHSSWTGRAWARRDGLDAA</sequence>
<comment type="caution">
    <text evidence="12">The sequence shown here is derived from an EMBL/GenBank/DDBJ whole genome shotgun (WGS) entry which is preliminary data.</text>
</comment>
<keyword evidence="6 9" id="KW-0812">Transmembrane</keyword>
<keyword evidence="3 9" id="KW-0813">Transport</keyword>
<evidence type="ECO:0000256" key="7">
    <source>
        <dbReference type="ARBA" id="ARBA00022989"/>
    </source>
</evidence>
<dbReference type="Gene3D" id="1.10.3720.10">
    <property type="entry name" value="MetI-like"/>
    <property type="match status" value="1"/>
</dbReference>
<dbReference type="PROSITE" id="PS50928">
    <property type="entry name" value="ABC_TM1"/>
    <property type="match status" value="1"/>
</dbReference>
<evidence type="ECO:0000256" key="5">
    <source>
        <dbReference type="ARBA" id="ARBA00022505"/>
    </source>
</evidence>
<feature type="transmembrane region" description="Helical" evidence="9">
    <location>
        <begin position="16"/>
        <end position="38"/>
    </location>
</feature>
<evidence type="ECO:0000256" key="2">
    <source>
        <dbReference type="ARBA" id="ARBA00007069"/>
    </source>
</evidence>
<evidence type="ECO:0000259" key="11">
    <source>
        <dbReference type="PROSITE" id="PS50928"/>
    </source>
</evidence>
<dbReference type="EMBL" id="VDFQ02000003">
    <property type="protein sequence ID" value="KAA1422712.1"/>
    <property type="molecule type" value="Genomic_DNA"/>
</dbReference>
<feature type="transmembrane region" description="Helical" evidence="9">
    <location>
        <begin position="183"/>
        <end position="205"/>
    </location>
</feature>
<name>A0A5Q6RXA2_9ACTN</name>
<dbReference type="InterPro" id="IPR011867">
    <property type="entry name" value="ModB_ABC"/>
</dbReference>
<dbReference type="RefSeq" id="WP_149769662.1">
    <property type="nucleotide sequence ID" value="NZ_VDFQ02000003.1"/>
</dbReference>
<evidence type="ECO:0000256" key="4">
    <source>
        <dbReference type="ARBA" id="ARBA00022475"/>
    </source>
</evidence>
<dbReference type="PANTHER" id="PTHR30183:SF3">
    <property type="entry name" value="MOLYBDENUM TRANSPORT SYSTEM PERMEASE PROTEIN MODB"/>
    <property type="match status" value="1"/>
</dbReference>
<comment type="function">
    <text evidence="10">Part of the binding-protein-dependent transport system for molybdenum; probably responsible for the translocation of the substrate across the membrane.</text>
</comment>
<feature type="transmembrane region" description="Helical" evidence="9">
    <location>
        <begin position="96"/>
        <end position="117"/>
    </location>
</feature>
<dbReference type="Proteomes" id="UP000307768">
    <property type="component" value="Unassembled WGS sequence"/>
</dbReference>
<organism evidence="12 13">
    <name type="scientific">Mumia zhuanghuii</name>
    <dbReference type="NCBI Taxonomy" id="2585211"/>
    <lineage>
        <taxon>Bacteria</taxon>
        <taxon>Bacillati</taxon>
        <taxon>Actinomycetota</taxon>
        <taxon>Actinomycetes</taxon>
        <taxon>Propionibacteriales</taxon>
        <taxon>Nocardioidaceae</taxon>
        <taxon>Mumia</taxon>
    </lineage>
</organism>
<proteinExistence type="inferred from homology"/>
<evidence type="ECO:0000313" key="12">
    <source>
        <dbReference type="EMBL" id="KAA1422712.1"/>
    </source>
</evidence>
<dbReference type="GO" id="GO:0005886">
    <property type="term" value="C:plasma membrane"/>
    <property type="evidence" value="ECO:0007669"/>
    <property type="project" value="UniProtKB-SubCell"/>
</dbReference>
<reference evidence="12 13" key="1">
    <citation type="submission" date="2019-09" db="EMBL/GenBank/DDBJ databases">
        <title>Mumia zhuanghuii sp. nov. isolated from the intestinal contents of plateau pika (Ochotona curzoniae) in the Qinghai-Tibet plateau of China.</title>
        <authorList>
            <person name="Tian Z."/>
        </authorList>
    </citation>
    <scope>NUCLEOTIDE SEQUENCE [LARGE SCALE GENOMIC DNA]</scope>
    <source>
        <strain evidence="13">350</strain>
    </source>
</reference>
<evidence type="ECO:0000256" key="3">
    <source>
        <dbReference type="ARBA" id="ARBA00022448"/>
    </source>
</evidence>
<evidence type="ECO:0000256" key="8">
    <source>
        <dbReference type="ARBA" id="ARBA00023136"/>
    </source>
</evidence>
<gene>
    <name evidence="12" type="primary">modB</name>
    <name evidence="12" type="ORF">FE697_011090</name>
</gene>
<dbReference type="NCBIfam" id="TIGR01581">
    <property type="entry name" value="Mo_ABC_porter"/>
    <property type="match status" value="1"/>
</dbReference>
<protein>
    <recommendedName>
        <fullName evidence="10">Molybdenum transport system permease</fullName>
    </recommendedName>
</protein>
<dbReference type="AlphaFoldDB" id="A0A5Q6RXA2"/>
<evidence type="ECO:0000256" key="9">
    <source>
        <dbReference type="RuleBase" id="RU363032"/>
    </source>
</evidence>
<dbReference type="SUPFAM" id="SSF161098">
    <property type="entry name" value="MetI-like"/>
    <property type="match status" value="1"/>
</dbReference>
<keyword evidence="7 9" id="KW-1133">Transmembrane helix</keyword>
<keyword evidence="8 9" id="KW-0472">Membrane</keyword>
<dbReference type="InterPro" id="IPR000515">
    <property type="entry name" value="MetI-like"/>
</dbReference>